<evidence type="ECO:0000313" key="8">
    <source>
        <dbReference type="EMBL" id="AAZ46886.1"/>
    </source>
</evidence>
<dbReference type="PANTHER" id="PTHR32060">
    <property type="entry name" value="TAIL-SPECIFIC PROTEASE"/>
    <property type="match status" value="1"/>
</dbReference>
<dbReference type="FunFam" id="3.90.226.10:FF:000090">
    <property type="entry name" value="Tail-specific protease"/>
    <property type="match status" value="1"/>
</dbReference>
<dbReference type="HOGENOM" id="CLU_016199_1_0_4"/>
<dbReference type="InterPro" id="IPR020992">
    <property type="entry name" value="Tail_Prtase_C"/>
</dbReference>
<reference evidence="8" key="1">
    <citation type="submission" date="2005-08" db="EMBL/GenBank/DDBJ databases">
        <title>Complete sequence of Dechloromonas aromatica RCB.</title>
        <authorList>
            <person name="Salinero K.K."/>
            <person name="Copeland A."/>
            <person name="Lucas S."/>
            <person name="Lapidus A."/>
            <person name="Barry K."/>
            <person name="Detter J.C."/>
            <person name="Glavina T."/>
            <person name="Hammon N."/>
            <person name="Israni S."/>
            <person name="Pitluck S."/>
            <person name="Di Bartolo G."/>
            <person name="Trong S."/>
            <person name="Schmutz J."/>
            <person name="Larimer F."/>
            <person name="Land M."/>
            <person name="Ivanova N."/>
            <person name="Richardson P."/>
        </authorList>
    </citation>
    <scope>NUCLEOTIDE SEQUENCE</scope>
    <source>
        <strain evidence="8">RCB</strain>
    </source>
</reference>
<proteinExistence type="inferred from homology"/>
<protein>
    <submittedName>
        <fullName evidence="8">C-terminal processing peptidase-1, Serine peptidase, MEROPS family S41A</fullName>
    </submittedName>
</protein>
<comment type="similarity">
    <text evidence="1 5">Belongs to the peptidase S41A family.</text>
</comment>
<dbReference type="InterPro" id="IPR001478">
    <property type="entry name" value="PDZ"/>
</dbReference>
<dbReference type="Pfam" id="PF11818">
    <property type="entry name" value="DUF3340"/>
    <property type="match status" value="1"/>
</dbReference>
<dbReference type="CDD" id="cd06782">
    <property type="entry name" value="cpPDZ_CPP-like"/>
    <property type="match status" value="1"/>
</dbReference>
<keyword evidence="2 5" id="KW-0645">Protease</keyword>
<feature type="region of interest" description="Disordered" evidence="6">
    <location>
        <begin position="691"/>
        <end position="712"/>
    </location>
</feature>
<dbReference type="eggNOG" id="COG0793">
    <property type="taxonomic scope" value="Bacteria"/>
</dbReference>
<dbReference type="Gene3D" id="3.90.226.10">
    <property type="entry name" value="2-enoyl-CoA Hydratase, Chain A, domain 1"/>
    <property type="match status" value="1"/>
</dbReference>
<dbReference type="Pfam" id="PF17804">
    <property type="entry name" value="TSP_NTD"/>
    <property type="match status" value="1"/>
</dbReference>
<dbReference type="InterPro" id="IPR036034">
    <property type="entry name" value="PDZ_sf"/>
</dbReference>
<dbReference type="GO" id="GO:0004175">
    <property type="term" value="F:endopeptidase activity"/>
    <property type="evidence" value="ECO:0007669"/>
    <property type="project" value="TreeGrafter"/>
</dbReference>
<dbReference type="PANTHER" id="PTHR32060:SF22">
    <property type="entry name" value="CARBOXYL-TERMINAL-PROCESSING PEPTIDASE 3, CHLOROPLASTIC"/>
    <property type="match status" value="1"/>
</dbReference>
<dbReference type="MEROPS" id="S41.001"/>
<dbReference type="GO" id="GO:0008236">
    <property type="term" value="F:serine-type peptidase activity"/>
    <property type="evidence" value="ECO:0007669"/>
    <property type="project" value="UniProtKB-KW"/>
</dbReference>
<feature type="region of interest" description="Disordered" evidence="6">
    <location>
        <begin position="631"/>
        <end position="678"/>
    </location>
</feature>
<keyword evidence="4 5" id="KW-0720">Serine protease</keyword>
<dbReference type="Pfam" id="PF03572">
    <property type="entry name" value="Peptidase_S41"/>
    <property type="match status" value="1"/>
</dbReference>
<dbReference type="SMART" id="SM00228">
    <property type="entry name" value="PDZ"/>
    <property type="match status" value="1"/>
</dbReference>
<dbReference type="GO" id="GO:0007165">
    <property type="term" value="P:signal transduction"/>
    <property type="evidence" value="ECO:0007669"/>
    <property type="project" value="TreeGrafter"/>
</dbReference>
<evidence type="ECO:0000259" key="7">
    <source>
        <dbReference type="PROSITE" id="PS50106"/>
    </source>
</evidence>
<evidence type="ECO:0000256" key="3">
    <source>
        <dbReference type="ARBA" id="ARBA00022801"/>
    </source>
</evidence>
<dbReference type="AlphaFoldDB" id="Q47E45"/>
<dbReference type="InterPro" id="IPR005151">
    <property type="entry name" value="Tail-specific_protease"/>
</dbReference>
<evidence type="ECO:0000256" key="1">
    <source>
        <dbReference type="ARBA" id="ARBA00009179"/>
    </source>
</evidence>
<dbReference type="Gene3D" id="2.30.42.10">
    <property type="match status" value="1"/>
</dbReference>
<organism evidence="8">
    <name type="scientific">Dechloromonas aromatica (strain RCB)</name>
    <dbReference type="NCBI Taxonomy" id="159087"/>
    <lineage>
        <taxon>Bacteria</taxon>
        <taxon>Pseudomonadati</taxon>
        <taxon>Pseudomonadota</taxon>
        <taxon>Betaproteobacteria</taxon>
        <taxon>Rhodocyclales</taxon>
        <taxon>Azonexaceae</taxon>
        <taxon>Dechloromonas</taxon>
    </lineage>
</organism>
<dbReference type="NCBIfam" id="TIGR00225">
    <property type="entry name" value="prc"/>
    <property type="match status" value="1"/>
</dbReference>
<dbReference type="CDD" id="cd07560">
    <property type="entry name" value="Peptidase_S41_CPP"/>
    <property type="match status" value="1"/>
</dbReference>
<accession>Q47E45</accession>
<dbReference type="GO" id="GO:0006508">
    <property type="term" value="P:proteolysis"/>
    <property type="evidence" value="ECO:0007669"/>
    <property type="project" value="UniProtKB-KW"/>
</dbReference>
<dbReference type="PROSITE" id="PS50106">
    <property type="entry name" value="PDZ"/>
    <property type="match status" value="1"/>
</dbReference>
<evidence type="ECO:0000256" key="4">
    <source>
        <dbReference type="ARBA" id="ARBA00022825"/>
    </source>
</evidence>
<sequence length="712" mass="78596">MTRRPRQAMDGLSSPLWRTTLLKQLCWIVLGLTVSAQAAELAPQPQHQRVVRISAALLGHYHYKPAVLDDALSEAIFERYLKTLDSEKYYFTQSDIDQLSEYRTRLDDAIIEENLQAPFAIFNLYARRAEEHFSYARSLLKGGFRFDQNDRFTFVRDKAEWASSDEALREIWQQRVKNDWLRLKLAGKSDPEIVTALDKRYEQSIRRINRLKSDDAFQMFMNAYTTAIEPHTTYLGPRASADFDISMRLSLTGIGAVLQERNDYTMVREVTPGGPAARSGQLKAGDRIVAVAQGEKGAFVDVVGARLDDTVALIRGAADSVVRLDILPANAGPDAKHRQITLVRKKVDLAQQAAKKAVLDVTDNGSARRIGVITLPAFYDDFEGRRKGDPNFRSATRDVAKLLKELGKEKVDGVVLDLRHNGGGSLKEAIELTGLFIDTGPVVMERNAQGQVFVDGDTTPGTAWDGPLGVLIDGESASASEIFAAAIQDYGRGIVIGEQSYGKGTVQTVLNLDQAVGSEKPALGELRMTIAQFFRINGSTTQVRGVQPDIALPAANDPTLTGEASNDNALPWTHIRAAAYDRVADKGEVIPALLARHVARAANDPEFQRLEETASELQRLRLQTSVSLNEAERRRENESLEKRLSGLARADDGLLDSEREPDTDGKDEKAGNKAKDTRLLAAARIIADEVDLQREKGKPGALERPNQAAINR</sequence>
<dbReference type="Pfam" id="PF00595">
    <property type="entry name" value="PDZ"/>
    <property type="match status" value="1"/>
</dbReference>
<dbReference type="InterPro" id="IPR040573">
    <property type="entry name" value="TSP_N"/>
</dbReference>
<dbReference type="STRING" id="159087.Daro_2146"/>
<dbReference type="InterPro" id="IPR029045">
    <property type="entry name" value="ClpP/crotonase-like_dom_sf"/>
</dbReference>
<keyword evidence="3 5" id="KW-0378">Hydrolase</keyword>
<dbReference type="InterPro" id="IPR004447">
    <property type="entry name" value="Peptidase_S41A"/>
</dbReference>
<feature type="domain" description="PDZ" evidence="7">
    <location>
        <begin position="244"/>
        <end position="321"/>
    </location>
</feature>
<name>Q47E45_DECAR</name>
<dbReference type="SUPFAM" id="SSF50156">
    <property type="entry name" value="PDZ domain-like"/>
    <property type="match status" value="1"/>
</dbReference>
<evidence type="ECO:0000256" key="5">
    <source>
        <dbReference type="RuleBase" id="RU004404"/>
    </source>
</evidence>
<dbReference type="KEGG" id="dar:Daro_2146"/>
<dbReference type="SUPFAM" id="SSF52096">
    <property type="entry name" value="ClpP/crotonase"/>
    <property type="match status" value="1"/>
</dbReference>
<dbReference type="EMBL" id="CP000089">
    <property type="protein sequence ID" value="AAZ46886.1"/>
    <property type="molecule type" value="Genomic_DNA"/>
</dbReference>
<dbReference type="GO" id="GO:0030288">
    <property type="term" value="C:outer membrane-bounded periplasmic space"/>
    <property type="evidence" value="ECO:0007669"/>
    <property type="project" value="TreeGrafter"/>
</dbReference>
<evidence type="ECO:0000256" key="2">
    <source>
        <dbReference type="ARBA" id="ARBA00022670"/>
    </source>
</evidence>
<evidence type="ECO:0000256" key="6">
    <source>
        <dbReference type="SAM" id="MobiDB-lite"/>
    </source>
</evidence>
<gene>
    <name evidence="8" type="ordered locus">Daro_2146</name>
</gene>
<dbReference type="SMART" id="SM00245">
    <property type="entry name" value="TSPc"/>
    <property type="match status" value="1"/>
</dbReference>